<feature type="region of interest" description="Disordered" evidence="1">
    <location>
        <begin position="1"/>
        <end position="28"/>
    </location>
</feature>
<dbReference type="AlphaFoldDB" id="A0AAD8KWN7"/>
<comment type="caution">
    <text evidence="2">The sequence shown here is derived from an EMBL/GenBank/DDBJ whole genome shotgun (WGS) entry which is preliminary data.</text>
</comment>
<accession>A0AAD8KWN7</accession>
<gene>
    <name evidence="2" type="ORF">QVD17_15818</name>
</gene>
<reference evidence="2" key="1">
    <citation type="journal article" date="2023" name="bioRxiv">
        <title>Improved chromosome-level genome assembly for marigold (Tagetes erecta).</title>
        <authorList>
            <person name="Jiang F."/>
            <person name="Yuan L."/>
            <person name="Wang S."/>
            <person name="Wang H."/>
            <person name="Xu D."/>
            <person name="Wang A."/>
            <person name="Fan W."/>
        </authorList>
    </citation>
    <scope>NUCLEOTIDE SEQUENCE</scope>
    <source>
        <strain evidence="2">WSJ</strain>
        <tissue evidence="2">Leaf</tissue>
    </source>
</reference>
<evidence type="ECO:0000256" key="1">
    <source>
        <dbReference type="SAM" id="MobiDB-lite"/>
    </source>
</evidence>
<feature type="compositionally biased region" description="Basic and acidic residues" evidence="1">
    <location>
        <begin position="10"/>
        <end position="24"/>
    </location>
</feature>
<dbReference type="EMBL" id="JAUHHV010000004">
    <property type="protein sequence ID" value="KAK1427135.1"/>
    <property type="molecule type" value="Genomic_DNA"/>
</dbReference>
<protein>
    <submittedName>
        <fullName evidence="2">Uncharacterized protein</fullName>
    </submittedName>
</protein>
<sequence>MEVSFPRPDLQPRHPDLQQGHRDPLAGVSKTVQLKWRENDLDEADQLSKDEVISDQVEPAVKRKIAGAGAGVLQNKGKWKSGGNRFLMQRWTHGFG</sequence>
<organism evidence="2 3">
    <name type="scientific">Tagetes erecta</name>
    <name type="common">African marigold</name>
    <dbReference type="NCBI Taxonomy" id="13708"/>
    <lineage>
        <taxon>Eukaryota</taxon>
        <taxon>Viridiplantae</taxon>
        <taxon>Streptophyta</taxon>
        <taxon>Embryophyta</taxon>
        <taxon>Tracheophyta</taxon>
        <taxon>Spermatophyta</taxon>
        <taxon>Magnoliopsida</taxon>
        <taxon>eudicotyledons</taxon>
        <taxon>Gunneridae</taxon>
        <taxon>Pentapetalae</taxon>
        <taxon>asterids</taxon>
        <taxon>campanulids</taxon>
        <taxon>Asterales</taxon>
        <taxon>Asteraceae</taxon>
        <taxon>Asteroideae</taxon>
        <taxon>Heliantheae alliance</taxon>
        <taxon>Tageteae</taxon>
        <taxon>Tagetes</taxon>
    </lineage>
</organism>
<evidence type="ECO:0000313" key="2">
    <source>
        <dbReference type="EMBL" id="KAK1427135.1"/>
    </source>
</evidence>
<evidence type="ECO:0000313" key="3">
    <source>
        <dbReference type="Proteomes" id="UP001229421"/>
    </source>
</evidence>
<dbReference type="Proteomes" id="UP001229421">
    <property type="component" value="Unassembled WGS sequence"/>
</dbReference>
<proteinExistence type="predicted"/>
<name>A0AAD8KWN7_TARER</name>
<keyword evidence="3" id="KW-1185">Reference proteome</keyword>